<dbReference type="Proteomes" id="UP000030403">
    <property type="component" value="Unassembled WGS sequence"/>
</dbReference>
<reference evidence="2 3" key="1">
    <citation type="submission" date="2013-08" db="EMBL/GenBank/DDBJ databases">
        <authorList>
            <person name="Huang J."/>
            <person name="Wang G."/>
        </authorList>
    </citation>
    <scope>NUCLEOTIDE SEQUENCE [LARGE SCALE GENOMIC DNA]</scope>
    <source>
        <strain evidence="2 3">BH030004</strain>
    </source>
</reference>
<feature type="region of interest" description="Disordered" evidence="1">
    <location>
        <begin position="86"/>
        <end position="108"/>
    </location>
</feature>
<evidence type="ECO:0000313" key="2">
    <source>
        <dbReference type="EMBL" id="KGX90319.1"/>
    </source>
</evidence>
<proteinExistence type="predicted"/>
<dbReference type="AlphaFoldDB" id="A0A0A5GE70"/>
<keyword evidence="3" id="KW-1185">Reference proteome</keyword>
<dbReference type="EMBL" id="AVPF01000008">
    <property type="protein sequence ID" value="KGX90319.1"/>
    <property type="molecule type" value="Genomic_DNA"/>
</dbReference>
<evidence type="ECO:0000256" key="1">
    <source>
        <dbReference type="SAM" id="MobiDB-lite"/>
    </source>
</evidence>
<accession>A0A0A5GE70</accession>
<sequence>MGESKMLKGLAIGAFAGMALSLIDGPTRKKTVHCLKQSGSHAKGYAKNPSHAIEDLRIKYEQWSYTLDSQIKNVLDMLDQMEGYLSKVEQADEEPPKQLEGPPKQLQG</sequence>
<dbReference type="STRING" id="1385511.GCA_000425225_02169"/>
<organism evidence="2 3">
    <name type="scientific">Pontibacillus marinus BH030004 = DSM 16465</name>
    <dbReference type="NCBI Taxonomy" id="1385511"/>
    <lineage>
        <taxon>Bacteria</taxon>
        <taxon>Bacillati</taxon>
        <taxon>Bacillota</taxon>
        <taxon>Bacilli</taxon>
        <taxon>Bacillales</taxon>
        <taxon>Bacillaceae</taxon>
        <taxon>Pontibacillus</taxon>
    </lineage>
</organism>
<dbReference type="eggNOG" id="ENOG5032UA3">
    <property type="taxonomic scope" value="Bacteria"/>
</dbReference>
<comment type="caution">
    <text evidence="2">The sequence shown here is derived from an EMBL/GenBank/DDBJ whole genome shotgun (WGS) entry which is preliminary data.</text>
</comment>
<gene>
    <name evidence="2" type="ORF">N783_21245</name>
</gene>
<evidence type="ECO:0008006" key="4">
    <source>
        <dbReference type="Google" id="ProtNLM"/>
    </source>
</evidence>
<protein>
    <recommendedName>
        <fullName evidence="4">Gas vesicle protein</fullName>
    </recommendedName>
</protein>
<dbReference type="OrthoDB" id="2353585at2"/>
<name>A0A0A5GE70_9BACI</name>
<evidence type="ECO:0000313" key="3">
    <source>
        <dbReference type="Proteomes" id="UP000030403"/>
    </source>
</evidence>
<dbReference type="RefSeq" id="WP_036841954.1">
    <property type="nucleotide sequence ID" value="NZ_AVPF01000008.1"/>
</dbReference>